<evidence type="ECO:0000256" key="1">
    <source>
        <dbReference type="SAM" id="MobiDB-lite"/>
    </source>
</evidence>
<evidence type="ECO:0000313" key="2">
    <source>
        <dbReference type="EMBL" id="GHJ86718.1"/>
    </source>
</evidence>
<feature type="compositionally biased region" description="Low complexity" evidence="1">
    <location>
        <begin position="158"/>
        <end position="168"/>
    </location>
</feature>
<organism evidence="2 3">
    <name type="scientific">Naganishia liquefaciens</name>
    <dbReference type="NCBI Taxonomy" id="104408"/>
    <lineage>
        <taxon>Eukaryota</taxon>
        <taxon>Fungi</taxon>
        <taxon>Dikarya</taxon>
        <taxon>Basidiomycota</taxon>
        <taxon>Agaricomycotina</taxon>
        <taxon>Tremellomycetes</taxon>
        <taxon>Filobasidiales</taxon>
        <taxon>Filobasidiaceae</taxon>
        <taxon>Naganishia</taxon>
    </lineage>
</organism>
<name>A0A8H3TTQ9_9TREE</name>
<reference evidence="2" key="1">
    <citation type="submission" date="2020-07" db="EMBL/GenBank/DDBJ databases">
        <title>Draft Genome Sequence of a Deep-Sea Yeast, Naganishia (Cryptococcus) liquefaciens strain N6.</title>
        <authorList>
            <person name="Han Y.W."/>
            <person name="Kajitani R."/>
            <person name="Morimoto H."/>
            <person name="Parhat M."/>
            <person name="Tsubouchi H."/>
            <person name="Bakenova O."/>
            <person name="Ogata M."/>
            <person name="Argunhan B."/>
            <person name="Aoki R."/>
            <person name="Kajiwara S."/>
            <person name="Itoh T."/>
            <person name="Iwasaki H."/>
        </authorList>
    </citation>
    <scope>NUCLEOTIDE SEQUENCE</scope>
    <source>
        <strain evidence="2">N6</strain>
    </source>
</reference>
<dbReference type="OrthoDB" id="2595193at2759"/>
<evidence type="ECO:0000313" key="3">
    <source>
        <dbReference type="Proteomes" id="UP000620104"/>
    </source>
</evidence>
<sequence>MSDTQPPAQPAAPVPSAALDPVAADAQPALPPSIQKFFNQAETYLNKAVESAKPYTDAVAHKTEEVLHSIQGQASSTGAEGEKSAQGEVGVKGLFEQGLGRVGATLSNVTSTIDAKTATPNHPGWPTMLREAGKGFVERVEGVIESVGEHPASTSAAAAAVSPFQAPSRKSSIVDTTSTSTAAANPSSQAPTSTADIATPVTSGPNTASTSSAPIEGESKPVVTTTNSVTQTNVV</sequence>
<feature type="compositionally biased region" description="Polar residues" evidence="1">
    <location>
        <begin position="200"/>
        <end position="213"/>
    </location>
</feature>
<feature type="region of interest" description="Disordered" evidence="1">
    <location>
        <begin position="66"/>
        <end position="86"/>
    </location>
</feature>
<feature type="compositionally biased region" description="Low complexity" evidence="1">
    <location>
        <begin position="222"/>
        <end position="235"/>
    </location>
</feature>
<comment type="caution">
    <text evidence="2">The sequence shown here is derived from an EMBL/GenBank/DDBJ whole genome shotgun (WGS) entry which is preliminary data.</text>
</comment>
<feature type="region of interest" description="Disordered" evidence="1">
    <location>
        <begin position="158"/>
        <end position="235"/>
    </location>
</feature>
<proteinExistence type="predicted"/>
<gene>
    <name evidence="2" type="ORF">NliqN6_3120</name>
</gene>
<feature type="compositionally biased region" description="Low complexity" evidence="1">
    <location>
        <begin position="176"/>
        <end position="195"/>
    </location>
</feature>
<protein>
    <submittedName>
        <fullName evidence="2">Uncharacterized protein</fullName>
    </submittedName>
</protein>
<dbReference type="AlphaFoldDB" id="A0A8H3TTQ9"/>
<accession>A0A8H3TTQ9</accession>
<dbReference type="Proteomes" id="UP000620104">
    <property type="component" value="Unassembled WGS sequence"/>
</dbReference>
<dbReference type="EMBL" id="BLZA01000019">
    <property type="protein sequence ID" value="GHJ86718.1"/>
    <property type="molecule type" value="Genomic_DNA"/>
</dbReference>
<feature type="region of interest" description="Disordered" evidence="1">
    <location>
        <begin position="1"/>
        <end position="26"/>
    </location>
</feature>
<keyword evidence="3" id="KW-1185">Reference proteome</keyword>